<dbReference type="InterPro" id="IPR039422">
    <property type="entry name" value="MarR/SlyA-like"/>
</dbReference>
<sequence>MPKKAKQTKLTSRKSSTVVSKKTTLPPTVSRASLMLDGSDALVRRITHLHYVLSGMLESIRGGFASLIGVSSFQYVLMQALGRLQTDTDWTVRSVAREMHMTDAYVSTEISDLEQQGFLEKVTNPNDRRMSFLSLTAKGRESLAAIAPIQTIVNDTLYGHLDEKSATAYLEELGTLAAQAEKASAVLDQITAAQRLAVLGNVPRPRRRRRPPLRA</sequence>
<name>A0A840MZA8_9BRAD</name>
<feature type="region of interest" description="Disordered" evidence="1">
    <location>
        <begin position="1"/>
        <end position="23"/>
    </location>
</feature>
<dbReference type="PANTHER" id="PTHR33164:SF101">
    <property type="entry name" value="TRANSCRIPTIONAL REPRESSOR MPRA"/>
    <property type="match status" value="1"/>
</dbReference>
<dbReference type="GO" id="GO:0003677">
    <property type="term" value="F:DNA binding"/>
    <property type="evidence" value="ECO:0007669"/>
    <property type="project" value="UniProtKB-KW"/>
</dbReference>
<evidence type="ECO:0000259" key="2">
    <source>
        <dbReference type="PROSITE" id="PS50995"/>
    </source>
</evidence>
<keyword evidence="3" id="KW-0238">DNA-binding</keyword>
<dbReference type="AlphaFoldDB" id="A0A840MZA8"/>
<dbReference type="RefSeq" id="WP_156449420.1">
    <property type="nucleotide sequence ID" value="NZ_JACHIJ010000005.1"/>
</dbReference>
<dbReference type="InterPro" id="IPR000835">
    <property type="entry name" value="HTH_MarR-typ"/>
</dbReference>
<dbReference type="Pfam" id="PF01047">
    <property type="entry name" value="MarR"/>
    <property type="match status" value="1"/>
</dbReference>
<feature type="compositionally biased region" description="Low complexity" evidence="1">
    <location>
        <begin position="8"/>
        <end position="23"/>
    </location>
</feature>
<accession>A0A840MZA8</accession>
<dbReference type="GO" id="GO:0003700">
    <property type="term" value="F:DNA-binding transcription factor activity"/>
    <property type="evidence" value="ECO:0007669"/>
    <property type="project" value="InterPro"/>
</dbReference>
<dbReference type="PROSITE" id="PS50995">
    <property type="entry name" value="HTH_MARR_2"/>
    <property type="match status" value="1"/>
</dbReference>
<dbReference type="EMBL" id="JACHIJ010000005">
    <property type="protein sequence ID" value="MBB5053619.1"/>
    <property type="molecule type" value="Genomic_DNA"/>
</dbReference>
<dbReference type="InterPro" id="IPR036390">
    <property type="entry name" value="WH_DNA-bd_sf"/>
</dbReference>
<comment type="caution">
    <text evidence="3">The sequence shown here is derived from an EMBL/GenBank/DDBJ whole genome shotgun (WGS) entry which is preliminary data.</text>
</comment>
<dbReference type="Gene3D" id="1.10.10.10">
    <property type="entry name" value="Winged helix-like DNA-binding domain superfamily/Winged helix DNA-binding domain"/>
    <property type="match status" value="1"/>
</dbReference>
<dbReference type="GO" id="GO:0006950">
    <property type="term" value="P:response to stress"/>
    <property type="evidence" value="ECO:0007669"/>
    <property type="project" value="TreeGrafter"/>
</dbReference>
<reference evidence="3 4" key="1">
    <citation type="submission" date="2020-08" db="EMBL/GenBank/DDBJ databases">
        <title>Genomic Encyclopedia of Type Strains, Phase IV (KMG-IV): sequencing the most valuable type-strain genomes for metagenomic binning, comparative biology and taxonomic classification.</title>
        <authorList>
            <person name="Goeker M."/>
        </authorList>
    </citation>
    <scope>NUCLEOTIDE SEQUENCE [LARGE SCALE GENOMIC DNA]</scope>
    <source>
        <strain evidence="3 4">DSM 17498</strain>
    </source>
</reference>
<dbReference type="InterPro" id="IPR036388">
    <property type="entry name" value="WH-like_DNA-bd_sf"/>
</dbReference>
<dbReference type="PANTHER" id="PTHR33164">
    <property type="entry name" value="TRANSCRIPTIONAL REGULATOR, MARR FAMILY"/>
    <property type="match status" value="1"/>
</dbReference>
<dbReference type="Proteomes" id="UP000521227">
    <property type="component" value="Unassembled WGS sequence"/>
</dbReference>
<evidence type="ECO:0000313" key="4">
    <source>
        <dbReference type="Proteomes" id="UP000521227"/>
    </source>
</evidence>
<gene>
    <name evidence="3" type="ORF">HNQ36_003619</name>
</gene>
<organism evidence="3 4">
    <name type="scientific">Afipia massiliensis</name>
    <dbReference type="NCBI Taxonomy" id="211460"/>
    <lineage>
        <taxon>Bacteria</taxon>
        <taxon>Pseudomonadati</taxon>
        <taxon>Pseudomonadota</taxon>
        <taxon>Alphaproteobacteria</taxon>
        <taxon>Hyphomicrobiales</taxon>
        <taxon>Nitrobacteraceae</taxon>
        <taxon>Afipia</taxon>
    </lineage>
</organism>
<evidence type="ECO:0000313" key="3">
    <source>
        <dbReference type="EMBL" id="MBB5053619.1"/>
    </source>
</evidence>
<evidence type="ECO:0000256" key="1">
    <source>
        <dbReference type="SAM" id="MobiDB-lite"/>
    </source>
</evidence>
<dbReference type="SUPFAM" id="SSF46785">
    <property type="entry name" value="Winged helix' DNA-binding domain"/>
    <property type="match status" value="1"/>
</dbReference>
<dbReference type="SMART" id="SM00347">
    <property type="entry name" value="HTH_MARR"/>
    <property type="match status" value="1"/>
</dbReference>
<proteinExistence type="predicted"/>
<protein>
    <submittedName>
        <fullName evidence="3">DNA-binding MarR family transcriptional regulator</fullName>
    </submittedName>
</protein>
<feature type="domain" description="HTH marR-type" evidence="2">
    <location>
        <begin position="39"/>
        <end position="185"/>
    </location>
</feature>